<evidence type="ECO:0000256" key="9">
    <source>
        <dbReference type="ARBA" id="ARBA00023136"/>
    </source>
</evidence>
<sequence length="583" mass="65743">MTPNVNTAIASGMALVDNIAIKRSSHADSHANDDSTAALSSGPHPTVAPSPSPSPTLPQKQQPQLLQSSSQKRLSRKYRHVAAVHSKPRTSVLSHDSEATPSFLGFRNLMVIVLIVGNLRLMMENFKKYGVLICIRCHDYRRQDILLGAALYFIIPCHLFVAFVIELAAAQRALANKKRDGTVTPTDDERKKFQSAWKLIAWLHGINATLCLLVTSFIVYFYIHHPLIGTLSEMHAVIVWLKTASYAFTNRDLRHAYLHPSRREEDALPEIYSQCPYPQNITLANLTYFWWAPTLVYQPVYPKTAKTRWIFVAKRLGEVFGLSAFMWIASAQYAAPLLRNSVDKMASFDLPAILERLMKLSTISLVVWLAGFFALFQSFLNALAEVMKFADREFYTDWWNSPSVGTYWRTWNKPVYQFMKRHVYSPLIGRGWRPGPASIAVFVFSGILHELLVGLPTHNIIGVAFIGMVAQLPLIAITAPLEKMNGINGRIVGNCIFWVSFTLIGQPLAALLYFFAWQAKYGSVKKNLHNTAEYAKKQMGLAKTNCVPNPHQKNPNVVAGCRPKFEEVEGAERRYEDGYPPEW</sequence>
<dbReference type="OrthoDB" id="10039049at2759"/>
<feature type="transmembrane region" description="Helical" evidence="14">
    <location>
        <begin position="491"/>
        <end position="516"/>
    </location>
</feature>
<dbReference type="PIRSF" id="PIRSF000439">
    <property type="entry name" value="Oat_ACAT_DAG_ARE"/>
    <property type="match status" value="1"/>
</dbReference>
<dbReference type="EMBL" id="NCSJ02000137">
    <property type="protein sequence ID" value="RFU29188.1"/>
    <property type="molecule type" value="Genomic_DNA"/>
</dbReference>
<dbReference type="AlphaFoldDB" id="A0A3E2H748"/>
<evidence type="ECO:0000256" key="2">
    <source>
        <dbReference type="ARBA" id="ARBA00005189"/>
    </source>
</evidence>
<keyword evidence="8 14" id="KW-1133">Transmembrane helix</keyword>
<comment type="similarity">
    <text evidence="3">Belongs to the membrane-bound acyltransferase family. Sterol o-acyltransferase subfamily.</text>
</comment>
<comment type="caution">
    <text evidence="15">The sequence shown here is derived from an EMBL/GenBank/DDBJ whole genome shotgun (WGS) entry which is preliminary data.</text>
</comment>
<evidence type="ECO:0000256" key="8">
    <source>
        <dbReference type="ARBA" id="ARBA00022989"/>
    </source>
</evidence>
<feature type="active site" evidence="12">
    <location>
        <position position="449"/>
    </location>
</feature>
<evidence type="ECO:0000256" key="6">
    <source>
        <dbReference type="ARBA" id="ARBA00022692"/>
    </source>
</evidence>
<keyword evidence="7" id="KW-0256">Endoplasmic reticulum</keyword>
<feature type="non-terminal residue" evidence="15">
    <location>
        <position position="1"/>
    </location>
</feature>
<dbReference type="Pfam" id="PF03062">
    <property type="entry name" value="MBOAT"/>
    <property type="match status" value="1"/>
</dbReference>
<dbReference type="InterPro" id="IPR014371">
    <property type="entry name" value="Oat_ACAT_DAG_ARE"/>
</dbReference>
<dbReference type="GO" id="GO:0019432">
    <property type="term" value="P:triglyceride biosynthetic process"/>
    <property type="evidence" value="ECO:0007669"/>
    <property type="project" value="TreeGrafter"/>
</dbReference>
<evidence type="ECO:0000256" key="4">
    <source>
        <dbReference type="ARBA" id="ARBA00013244"/>
    </source>
</evidence>
<feature type="compositionally biased region" description="Pro residues" evidence="13">
    <location>
        <begin position="46"/>
        <end position="56"/>
    </location>
</feature>
<evidence type="ECO:0000313" key="15">
    <source>
        <dbReference type="EMBL" id="RFU29188.1"/>
    </source>
</evidence>
<evidence type="ECO:0000256" key="10">
    <source>
        <dbReference type="ARBA" id="ARBA00023315"/>
    </source>
</evidence>
<dbReference type="OMA" id="RCHDYRR"/>
<evidence type="ECO:0000313" key="16">
    <source>
        <dbReference type="Proteomes" id="UP000258309"/>
    </source>
</evidence>
<keyword evidence="16" id="KW-1185">Reference proteome</keyword>
<dbReference type="GO" id="GO:0005789">
    <property type="term" value="C:endoplasmic reticulum membrane"/>
    <property type="evidence" value="ECO:0007669"/>
    <property type="project" value="UniProtKB-SubCell"/>
</dbReference>
<feature type="non-terminal residue" evidence="15">
    <location>
        <position position="583"/>
    </location>
</feature>
<evidence type="ECO:0000256" key="12">
    <source>
        <dbReference type="PIRSR" id="PIRSR000439-1"/>
    </source>
</evidence>
<organism evidence="15 16">
    <name type="scientific">Scytalidium lignicola</name>
    <name type="common">Hyphomycete</name>
    <dbReference type="NCBI Taxonomy" id="5539"/>
    <lineage>
        <taxon>Eukaryota</taxon>
        <taxon>Fungi</taxon>
        <taxon>Dikarya</taxon>
        <taxon>Ascomycota</taxon>
        <taxon>Pezizomycotina</taxon>
        <taxon>Leotiomycetes</taxon>
        <taxon>Leotiomycetes incertae sedis</taxon>
        <taxon>Scytalidium</taxon>
    </lineage>
</organism>
<evidence type="ECO:0000256" key="13">
    <source>
        <dbReference type="SAM" id="MobiDB-lite"/>
    </source>
</evidence>
<dbReference type="PANTHER" id="PTHR10408:SF7">
    <property type="entry name" value="DIACYLGLYCEROL O-ACYLTRANSFERASE 1"/>
    <property type="match status" value="1"/>
</dbReference>
<evidence type="ECO:0000256" key="11">
    <source>
        <dbReference type="ARBA" id="ARBA00023568"/>
    </source>
</evidence>
<dbReference type="Proteomes" id="UP000258309">
    <property type="component" value="Unassembled WGS sequence"/>
</dbReference>
<dbReference type="InterPro" id="IPR004299">
    <property type="entry name" value="MBOAT_fam"/>
</dbReference>
<dbReference type="PANTHER" id="PTHR10408">
    <property type="entry name" value="STEROL O-ACYLTRANSFERASE"/>
    <property type="match status" value="1"/>
</dbReference>
<protein>
    <recommendedName>
        <fullName evidence="4">diacylglycerol O-acyltransferase</fullName>
        <ecNumber evidence="4">2.3.1.20</ecNumber>
    </recommendedName>
</protein>
<dbReference type="STRING" id="5539.A0A3E2H748"/>
<accession>A0A3E2H748</accession>
<dbReference type="EC" id="2.3.1.20" evidence="4"/>
<keyword evidence="5" id="KW-0808">Transferase</keyword>
<evidence type="ECO:0000256" key="3">
    <source>
        <dbReference type="ARBA" id="ARBA00009010"/>
    </source>
</evidence>
<feature type="transmembrane region" description="Helical" evidence="14">
    <location>
        <begin position="199"/>
        <end position="223"/>
    </location>
</feature>
<proteinExistence type="inferred from homology"/>
<reference evidence="15 16" key="1">
    <citation type="submission" date="2018-05" db="EMBL/GenBank/DDBJ databases">
        <title>Draft genome sequence of Scytalidium lignicola DSM 105466, a ubiquitous saprotrophic fungus.</title>
        <authorList>
            <person name="Buettner E."/>
            <person name="Gebauer A.M."/>
            <person name="Hofrichter M."/>
            <person name="Liers C."/>
            <person name="Kellner H."/>
        </authorList>
    </citation>
    <scope>NUCLEOTIDE SEQUENCE [LARGE SCALE GENOMIC DNA]</scope>
    <source>
        <strain evidence="15 16">DSM 105466</strain>
    </source>
</reference>
<evidence type="ECO:0000256" key="14">
    <source>
        <dbReference type="SAM" id="Phobius"/>
    </source>
</evidence>
<comment type="pathway">
    <text evidence="2">Lipid metabolism.</text>
</comment>
<name>A0A3E2H748_SCYLI</name>
<keyword evidence="6 14" id="KW-0812">Transmembrane</keyword>
<evidence type="ECO:0000256" key="7">
    <source>
        <dbReference type="ARBA" id="ARBA00022824"/>
    </source>
</evidence>
<feature type="region of interest" description="Disordered" evidence="13">
    <location>
        <begin position="24"/>
        <end position="74"/>
    </location>
</feature>
<evidence type="ECO:0000256" key="1">
    <source>
        <dbReference type="ARBA" id="ARBA00004477"/>
    </source>
</evidence>
<feature type="compositionally biased region" description="Low complexity" evidence="13">
    <location>
        <begin position="57"/>
        <end position="71"/>
    </location>
</feature>
<gene>
    <name evidence="15" type="ORF">B7463_g7169</name>
</gene>
<dbReference type="GO" id="GO:0004144">
    <property type="term" value="F:diacylglycerol O-acyltransferase activity"/>
    <property type="evidence" value="ECO:0007669"/>
    <property type="project" value="UniProtKB-EC"/>
</dbReference>
<evidence type="ECO:0000256" key="5">
    <source>
        <dbReference type="ARBA" id="ARBA00022679"/>
    </source>
</evidence>
<keyword evidence="9 14" id="KW-0472">Membrane</keyword>
<feature type="transmembrane region" description="Helical" evidence="14">
    <location>
        <begin position="319"/>
        <end position="339"/>
    </location>
</feature>
<keyword evidence="10" id="KW-0012">Acyltransferase</keyword>
<comment type="function">
    <text evidence="11">Sterol O-acyltransferase that catalyzes the formation of stery esters.</text>
</comment>
<feature type="transmembrane region" description="Helical" evidence="14">
    <location>
        <begin position="149"/>
        <end position="169"/>
    </location>
</feature>
<feature type="transmembrane region" description="Helical" evidence="14">
    <location>
        <begin position="460"/>
        <end position="479"/>
    </location>
</feature>
<feature type="transmembrane region" description="Helical" evidence="14">
    <location>
        <begin position="360"/>
        <end position="380"/>
    </location>
</feature>
<comment type="subcellular location">
    <subcellularLocation>
        <location evidence="1">Endoplasmic reticulum membrane</location>
        <topology evidence="1">Multi-pass membrane protein</topology>
    </subcellularLocation>
</comment>